<keyword evidence="4" id="KW-1134">Transmembrane beta strand</keyword>
<dbReference type="GO" id="GO:0015562">
    <property type="term" value="F:efflux transmembrane transporter activity"/>
    <property type="evidence" value="ECO:0007669"/>
    <property type="project" value="InterPro"/>
</dbReference>
<keyword evidence="7" id="KW-0998">Cell outer membrane</keyword>
<comment type="caution">
    <text evidence="9">The sequence shown here is derived from an EMBL/GenBank/DDBJ whole genome shotgun (WGS) entry which is preliminary data.</text>
</comment>
<evidence type="ECO:0000313" key="9">
    <source>
        <dbReference type="EMBL" id="MBU3854333.1"/>
    </source>
</evidence>
<evidence type="ECO:0000256" key="7">
    <source>
        <dbReference type="ARBA" id="ARBA00023237"/>
    </source>
</evidence>
<feature type="chain" id="PRO_5038651384" evidence="8">
    <location>
        <begin position="21"/>
        <end position="494"/>
    </location>
</feature>
<keyword evidence="3" id="KW-0813">Transport</keyword>
<reference evidence="9" key="1">
    <citation type="journal article" date="2021" name="PeerJ">
        <title>Extensive microbial diversity within the chicken gut microbiome revealed by metagenomics and culture.</title>
        <authorList>
            <person name="Gilroy R."/>
            <person name="Ravi A."/>
            <person name="Getino M."/>
            <person name="Pursley I."/>
            <person name="Horton D.L."/>
            <person name="Alikhan N.F."/>
            <person name="Baker D."/>
            <person name="Gharbi K."/>
            <person name="Hall N."/>
            <person name="Watson M."/>
            <person name="Adriaenssens E.M."/>
            <person name="Foster-Nyarko E."/>
            <person name="Jarju S."/>
            <person name="Secka A."/>
            <person name="Antonio M."/>
            <person name="Oren A."/>
            <person name="Chaudhuri R.R."/>
            <person name="La Ragione R."/>
            <person name="Hildebrand F."/>
            <person name="Pallen M.J."/>
        </authorList>
    </citation>
    <scope>NUCLEOTIDE SEQUENCE</scope>
    <source>
        <strain evidence="9">G3-2149</strain>
    </source>
</reference>
<dbReference type="GO" id="GO:0009279">
    <property type="term" value="C:cell outer membrane"/>
    <property type="evidence" value="ECO:0007669"/>
    <property type="project" value="UniProtKB-SubCell"/>
</dbReference>
<comment type="subcellular location">
    <subcellularLocation>
        <location evidence="1">Cell outer membrane</location>
    </subcellularLocation>
</comment>
<protein>
    <submittedName>
        <fullName evidence="9">TolC family protein</fullName>
    </submittedName>
</protein>
<dbReference type="Proteomes" id="UP000823865">
    <property type="component" value="Unassembled WGS sequence"/>
</dbReference>
<evidence type="ECO:0000256" key="5">
    <source>
        <dbReference type="ARBA" id="ARBA00022692"/>
    </source>
</evidence>
<sequence>MKHLLLLFSAWLVGTLPLLAEDQDTKRTFTLAEAILQAQKASPDAQAARHTYRSAYWNYRSFKANYLPEVSLSSDPYLNRQINRVTQPDGTEQFKAQNTLNTDLSLTISQNVWFTGGNLFLQSSVNRMDELGGRTTSYNTQPFSIGYNQSFFGYNSLKWNRRIEPVRYREAQKSYAETLELIASQTCNYFYALASAQTDLNIALSNQASADTLWRYAQGRYRIGSITENEMLQLEVNKLNEEANVMQARMDVEDAMQTLRSFLGLGDRQDIEVLPTDSIIPFEVPIDEALRLAYENSPEPENFKRRILESKSNLASAKASRGLKADLYMQFGLSQTADRFQDSYRDPLNQQYVRVSLAFPILDWGRGRGRVRVARSQMELTETQVSQAVDDFEQNVRKMVRQFNLQARQVAIAVRTEQTARRRYEVALKLYLSGKSTILDLNAATSEKDAAQRSYISSMRTYWTLYYGLRSLTQYDFRTRCPLSHELEEAELRR</sequence>
<evidence type="ECO:0000256" key="8">
    <source>
        <dbReference type="SAM" id="SignalP"/>
    </source>
</evidence>
<reference evidence="9" key="2">
    <citation type="submission" date="2021-04" db="EMBL/GenBank/DDBJ databases">
        <authorList>
            <person name="Gilroy R."/>
        </authorList>
    </citation>
    <scope>NUCLEOTIDE SEQUENCE</scope>
    <source>
        <strain evidence="9">G3-2149</strain>
    </source>
</reference>
<evidence type="ECO:0000256" key="3">
    <source>
        <dbReference type="ARBA" id="ARBA00022448"/>
    </source>
</evidence>
<keyword evidence="5" id="KW-0812">Transmembrane</keyword>
<gene>
    <name evidence="9" type="ORF">H9789_11075</name>
</gene>
<dbReference type="InterPro" id="IPR003423">
    <property type="entry name" value="OMP_efflux"/>
</dbReference>
<name>A0A9E2LCR6_9BACT</name>
<dbReference type="AlphaFoldDB" id="A0A9E2LCR6"/>
<accession>A0A9E2LCR6</accession>
<organism evidence="9 10">
    <name type="scientific">Candidatus Paraprevotella stercoravium</name>
    <dbReference type="NCBI Taxonomy" id="2838725"/>
    <lineage>
        <taxon>Bacteria</taxon>
        <taxon>Pseudomonadati</taxon>
        <taxon>Bacteroidota</taxon>
        <taxon>Bacteroidia</taxon>
        <taxon>Bacteroidales</taxon>
        <taxon>Prevotellaceae</taxon>
        <taxon>Paraprevotella</taxon>
    </lineage>
</organism>
<evidence type="ECO:0000256" key="6">
    <source>
        <dbReference type="ARBA" id="ARBA00023136"/>
    </source>
</evidence>
<dbReference type="PANTHER" id="PTHR30026:SF20">
    <property type="entry name" value="OUTER MEMBRANE PROTEIN TOLC"/>
    <property type="match status" value="1"/>
</dbReference>
<evidence type="ECO:0000256" key="1">
    <source>
        <dbReference type="ARBA" id="ARBA00004442"/>
    </source>
</evidence>
<dbReference type="GO" id="GO:0015288">
    <property type="term" value="F:porin activity"/>
    <property type="evidence" value="ECO:0007669"/>
    <property type="project" value="TreeGrafter"/>
</dbReference>
<proteinExistence type="inferred from homology"/>
<feature type="signal peptide" evidence="8">
    <location>
        <begin position="1"/>
        <end position="20"/>
    </location>
</feature>
<dbReference type="Gene3D" id="1.20.1600.10">
    <property type="entry name" value="Outer membrane efflux proteins (OEP)"/>
    <property type="match status" value="1"/>
</dbReference>
<evidence type="ECO:0000256" key="4">
    <source>
        <dbReference type="ARBA" id="ARBA00022452"/>
    </source>
</evidence>
<evidence type="ECO:0000313" key="10">
    <source>
        <dbReference type="Proteomes" id="UP000823865"/>
    </source>
</evidence>
<dbReference type="InterPro" id="IPR051906">
    <property type="entry name" value="TolC-like"/>
</dbReference>
<dbReference type="SUPFAM" id="SSF56954">
    <property type="entry name" value="Outer membrane efflux proteins (OEP)"/>
    <property type="match status" value="1"/>
</dbReference>
<evidence type="ECO:0000256" key="2">
    <source>
        <dbReference type="ARBA" id="ARBA00007613"/>
    </source>
</evidence>
<dbReference type="EMBL" id="JAHLFU010000224">
    <property type="protein sequence ID" value="MBU3854333.1"/>
    <property type="molecule type" value="Genomic_DNA"/>
</dbReference>
<dbReference type="PANTHER" id="PTHR30026">
    <property type="entry name" value="OUTER MEMBRANE PROTEIN TOLC"/>
    <property type="match status" value="1"/>
</dbReference>
<comment type="similarity">
    <text evidence="2">Belongs to the outer membrane factor (OMF) (TC 1.B.17) family.</text>
</comment>
<keyword evidence="8" id="KW-0732">Signal</keyword>
<keyword evidence="6" id="KW-0472">Membrane</keyword>
<dbReference type="Pfam" id="PF02321">
    <property type="entry name" value="OEP"/>
    <property type="match status" value="2"/>
</dbReference>
<dbReference type="GO" id="GO:1990281">
    <property type="term" value="C:efflux pump complex"/>
    <property type="evidence" value="ECO:0007669"/>
    <property type="project" value="TreeGrafter"/>
</dbReference>